<sequence length="270" mass="26835">MARRGGDHPQDQVVRALLAALGTFTVLPAPHTEIDRDGAGRMMAALPWVGLVVGGLAALVVWLTGLTGAGWLPAVLGVAALAVLTGALHLDGVADTADGLGSRRPAVEALAVMRRSDIGPMGVVTVLFVLLLDVAALASLAGSSQWAAPSALAAAAMVGRLGVVHASGGTAARSGGFGALFTGVTSPAAAVTNTVAVLLVSAAAGLLADGWRGAAVFAGSAVAALAAAWLWHRHLDRRLGGMTGDTFGSLVELGQAVFLVLTALAAAIPR</sequence>
<dbReference type="Pfam" id="PF02654">
    <property type="entry name" value="CobS"/>
    <property type="match status" value="1"/>
</dbReference>
<comment type="catalytic activity">
    <reaction evidence="18 19">
        <text>alpha-ribazole 5'-phosphate + adenosylcob(III)inamide-GDP = adenosylcob(III)alamin 5'-phosphate + GMP + H(+)</text>
        <dbReference type="Rhea" id="RHEA:23560"/>
        <dbReference type="ChEBI" id="CHEBI:15378"/>
        <dbReference type="ChEBI" id="CHEBI:57918"/>
        <dbReference type="ChEBI" id="CHEBI:58115"/>
        <dbReference type="ChEBI" id="CHEBI:60487"/>
        <dbReference type="ChEBI" id="CHEBI:60493"/>
        <dbReference type="EC" id="2.7.8.26"/>
    </reaction>
</comment>
<feature type="transmembrane region" description="Helical" evidence="19">
    <location>
        <begin position="42"/>
        <end position="65"/>
    </location>
</feature>
<evidence type="ECO:0000256" key="6">
    <source>
        <dbReference type="ARBA" id="ARBA00015850"/>
    </source>
</evidence>
<dbReference type="GO" id="GO:0051073">
    <property type="term" value="F:adenosylcobinamide-GDP ribazoletransferase activity"/>
    <property type="evidence" value="ECO:0007669"/>
    <property type="project" value="UniProtKB-UniRule"/>
</dbReference>
<feature type="transmembrane region" description="Helical" evidence="19">
    <location>
        <begin position="146"/>
        <end position="166"/>
    </location>
</feature>
<dbReference type="OrthoDB" id="9794223at2"/>
<evidence type="ECO:0000256" key="1">
    <source>
        <dbReference type="ARBA" id="ARBA00001946"/>
    </source>
</evidence>
<evidence type="ECO:0000256" key="5">
    <source>
        <dbReference type="ARBA" id="ARBA00013200"/>
    </source>
</evidence>
<dbReference type="NCBIfam" id="TIGR00317">
    <property type="entry name" value="cobS"/>
    <property type="match status" value="1"/>
</dbReference>
<evidence type="ECO:0000256" key="17">
    <source>
        <dbReference type="ARBA" id="ARBA00048623"/>
    </source>
</evidence>
<feature type="transmembrane region" description="Helical" evidence="19">
    <location>
        <begin position="250"/>
        <end position="268"/>
    </location>
</feature>
<keyword evidence="10 19" id="KW-0812">Transmembrane</keyword>
<dbReference type="GO" id="GO:0005886">
    <property type="term" value="C:plasma membrane"/>
    <property type="evidence" value="ECO:0007669"/>
    <property type="project" value="UniProtKB-SubCell"/>
</dbReference>
<reference evidence="20 21" key="1">
    <citation type="submission" date="2019-07" db="EMBL/GenBank/DDBJ databases">
        <authorList>
            <person name="Zhou L.-Y."/>
        </authorList>
    </citation>
    <scope>NUCLEOTIDE SEQUENCE [LARGE SCALE GENOMIC DNA]</scope>
    <source>
        <strain evidence="20 21">YIM 101269</strain>
    </source>
</reference>
<keyword evidence="12 19" id="KW-1133">Transmembrane helix</keyword>
<keyword evidence="7 19" id="KW-1003">Cell membrane</keyword>
<evidence type="ECO:0000256" key="8">
    <source>
        <dbReference type="ARBA" id="ARBA00022573"/>
    </source>
</evidence>
<dbReference type="UniPathway" id="UPA00148">
    <property type="reaction ID" value="UER00238"/>
</dbReference>
<keyword evidence="11 19" id="KW-0460">Magnesium</keyword>
<name>A0A553K6H3_9ACTN</name>
<evidence type="ECO:0000256" key="19">
    <source>
        <dbReference type="HAMAP-Rule" id="MF_00719"/>
    </source>
</evidence>
<dbReference type="GO" id="GO:0008818">
    <property type="term" value="F:cobalamin 5'-phosphate synthase activity"/>
    <property type="evidence" value="ECO:0007669"/>
    <property type="project" value="UniProtKB-UniRule"/>
</dbReference>
<gene>
    <name evidence="19 20" type="primary">cobS</name>
    <name evidence="20" type="ORF">FOJ82_02615</name>
</gene>
<dbReference type="AlphaFoldDB" id="A0A553K6H3"/>
<keyword evidence="9 19" id="KW-0808">Transferase</keyword>
<dbReference type="GO" id="GO:0009236">
    <property type="term" value="P:cobalamin biosynthetic process"/>
    <property type="evidence" value="ECO:0007669"/>
    <property type="project" value="UniProtKB-UniRule"/>
</dbReference>
<comment type="similarity">
    <text evidence="4 19">Belongs to the CobS family.</text>
</comment>
<evidence type="ECO:0000256" key="11">
    <source>
        <dbReference type="ARBA" id="ARBA00022842"/>
    </source>
</evidence>
<dbReference type="EMBL" id="VKKG01000001">
    <property type="protein sequence ID" value="TRY20304.1"/>
    <property type="molecule type" value="Genomic_DNA"/>
</dbReference>
<protein>
    <recommendedName>
        <fullName evidence="6 19">Adenosylcobinamide-GDP ribazoletransferase</fullName>
        <ecNumber evidence="5 19">2.7.8.26</ecNumber>
    </recommendedName>
    <alternativeName>
        <fullName evidence="16 19">Cobalamin synthase</fullName>
    </alternativeName>
    <alternativeName>
        <fullName evidence="15 19">Cobalamin-5'-phosphate synthase</fullName>
    </alternativeName>
</protein>
<dbReference type="EC" id="2.7.8.26" evidence="5 19"/>
<accession>A0A553K6H3</accession>
<dbReference type="HAMAP" id="MF_00719">
    <property type="entry name" value="CobS"/>
    <property type="match status" value="1"/>
</dbReference>
<evidence type="ECO:0000256" key="13">
    <source>
        <dbReference type="ARBA" id="ARBA00023136"/>
    </source>
</evidence>
<evidence type="ECO:0000256" key="4">
    <source>
        <dbReference type="ARBA" id="ARBA00010561"/>
    </source>
</evidence>
<keyword evidence="13 19" id="KW-0472">Membrane</keyword>
<comment type="caution">
    <text evidence="20">The sequence shown here is derived from an EMBL/GenBank/DDBJ whole genome shotgun (WGS) entry which is preliminary data.</text>
</comment>
<evidence type="ECO:0000256" key="2">
    <source>
        <dbReference type="ARBA" id="ARBA00004651"/>
    </source>
</evidence>
<comment type="function">
    <text evidence="14 19">Joins adenosylcobinamide-GDP and alpha-ribazole to generate adenosylcobalamin (Ado-cobalamin). Also synthesizes adenosylcobalamin 5'-phosphate from adenosylcobinamide-GDP and alpha-ribazole 5'-phosphate.</text>
</comment>
<evidence type="ECO:0000313" key="20">
    <source>
        <dbReference type="EMBL" id="TRY20304.1"/>
    </source>
</evidence>
<dbReference type="InterPro" id="IPR003805">
    <property type="entry name" value="CobS"/>
</dbReference>
<evidence type="ECO:0000256" key="12">
    <source>
        <dbReference type="ARBA" id="ARBA00022989"/>
    </source>
</evidence>
<evidence type="ECO:0000256" key="16">
    <source>
        <dbReference type="ARBA" id="ARBA00032853"/>
    </source>
</evidence>
<comment type="pathway">
    <text evidence="3 19">Cofactor biosynthesis; adenosylcobalamin biosynthesis; adenosylcobalamin from cob(II)yrinate a,c-diamide: step 7/7.</text>
</comment>
<evidence type="ECO:0000256" key="14">
    <source>
        <dbReference type="ARBA" id="ARBA00025228"/>
    </source>
</evidence>
<dbReference type="Proteomes" id="UP000317638">
    <property type="component" value="Unassembled WGS sequence"/>
</dbReference>
<evidence type="ECO:0000256" key="9">
    <source>
        <dbReference type="ARBA" id="ARBA00022679"/>
    </source>
</evidence>
<feature type="transmembrane region" description="Helical" evidence="19">
    <location>
        <begin position="210"/>
        <end position="230"/>
    </location>
</feature>
<keyword evidence="8 19" id="KW-0169">Cobalamin biosynthesis</keyword>
<dbReference type="PANTHER" id="PTHR34148">
    <property type="entry name" value="ADENOSYLCOBINAMIDE-GDP RIBAZOLETRANSFERASE"/>
    <property type="match status" value="1"/>
</dbReference>
<evidence type="ECO:0000256" key="3">
    <source>
        <dbReference type="ARBA" id="ARBA00004663"/>
    </source>
</evidence>
<comment type="catalytic activity">
    <reaction evidence="17 19">
        <text>alpha-ribazole + adenosylcob(III)inamide-GDP = adenosylcob(III)alamin + GMP + H(+)</text>
        <dbReference type="Rhea" id="RHEA:16049"/>
        <dbReference type="ChEBI" id="CHEBI:10329"/>
        <dbReference type="ChEBI" id="CHEBI:15378"/>
        <dbReference type="ChEBI" id="CHEBI:18408"/>
        <dbReference type="ChEBI" id="CHEBI:58115"/>
        <dbReference type="ChEBI" id="CHEBI:60487"/>
        <dbReference type="EC" id="2.7.8.26"/>
    </reaction>
</comment>
<evidence type="ECO:0000256" key="18">
    <source>
        <dbReference type="ARBA" id="ARBA00049504"/>
    </source>
</evidence>
<dbReference type="PANTHER" id="PTHR34148:SF1">
    <property type="entry name" value="ADENOSYLCOBINAMIDE-GDP RIBAZOLETRANSFERASE"/>
    <property type="match status" value="1"/>
</dbReference>
<feature type="transmembrane region" description="Helical" evidence="19">
    <location>
        <begin position="178"/>
        <end position="204"/>
    </location>
</feature>
<evidence type="ECO:0000256" key="15">
    <source>
        <dbReference type="ARBA" id="ARBA00032605"/>
    </source>
</evidence>
<organism evidence="20 21">
    <name type="scientific">Tessaracoccus rhinocerotis</name>
    <dbReference type="NCBI Taxonomy" id="1689449"/>
    <lineage>
        <taxon>Bacteria</taxon>
        <taxon>Bacillati</taxon>
        <taxon>Actinomycetota</taxon>
        <taxon>Actinomycetes</taxon>
        <taxon>Propionibacteriales</taxon>
        <taxon>Propionibacteriaceae</taxon>
        <taxon>Tessaracoccus</taxon>
    </lineage>
</organism>
<feature type="transmembrane region" description="Helical" evidence="19">
    <location>
        <begin position="121"/>
        <end position="140"/>
    </location>
</feature>
<comment type="subcellular location">
    <subcellularLocation>
        <location evidence="2 19">Cell membrane</location>
        <topology evidence="2 19">Multi-pass membrane protein</topology>
    </subcellularLocation>
</comment>
<feature type="transmembrane region" description="Helical" evidence="19">
    <location>
        <begin position="12"/>
        <end position="30"/>
    </location>
</feature>
<proteinExistence type="inferred from homology"/>
<evidence type="ECO:0000256" key="10">
    <source>
        <dbReference type="ARBA" id="ARBA00022692"/>
    </source>
</evidence>
<keyword evidence="21" id="KW-1185">Reference proteome</keyword>
<feature type="transmembrane region" description="Helical" evidence="19">
    <location>
        <begin position="71"/>
        <end position="94"/>
    </location>
</feature>
<evidence type="ECO:0000313" key="21">
    <source>
        <dbReference type="Proteomes" id="UP000317638"/>
    </source>
</evidence>
<evidence type="ECO:0000256" key="7">
    <source>
        <dbReference type="ARBA" id="ARBA00022475"/>
    </source>
</evidence>
<comment type="cofactor">
    <cofactor evidence="1 19">
        <name>Mg(2+)</name>
        <dbReference type="ChEBI" id="CHEBI:18420"/>
    </cofactor>
</comment>